<protein>
    <recommendedName>
        <fullName evidence="3">Orc1-like AAA ATPase domain-containing protein</fullName>
    </recommendedName>
</protein>
<sequence length="420" mass="46182">MGVMWAEFGLAANPYATDPIPPSEEGDQLLAGRDAELEELLARVRAAGAHPTVEGDDGVGKTSLVSVVCHRLRSEVEQGASSPVFLPLLGEPVQPRAGHSVDLFVERVYLRVATTILGERETLRRRGLRVPDAAEVRDWLRSPIVRGWGAGVNTSPGDTVAGLLGTVDRWLHELFPGPRSGGFVCVADNLAALETAHGARTLLEAIGGPLLDRCGLRWVLCGARGGLRASARLPARLGAPLELGPLADEDVEAAVERRLRRYRTSDDATAPIGPSSFRTLYEVLGRDLREAFTYAEAFSIWLYSREKTAGTPGELDALFEAWLAGRADLHRRETELGNRAWQVFDQLAARRGRCSTGDFEDFGFHTRDAMRTHLAALETQNLVTTLDNHENDKRRRTIVLTPRGWLVRYARGDHRPPRLV</sequence>
<accession>A0A1Q8CU83</accession>
<organism evidence="1 2">
    <name type="scientific">Actinophytocola xanthii</name>
    <dbReference type="NCBI Taxonomy" id="1912961"/>
    <lineage>
        <taxon>Bacteria</taxon>
        <taxon>Bacillati</taxon>
        <taxon>Actinomycetota</taxon>
        <taxon>Actinomycetes</taxon>
        <taxon>Pseudonocardiales</taxon>
        <taxon>Pseudonocardiaceae</taxon>
    </lineage>
</organism>
<proteinExistence type="predicted"/>
<name>A0A1Q8CU83_9PSEU</name>
<dbReference type="Proteomes" id="UP000185596">
    <property type="component" value="Unassembled WGS sequence"/>
</dbReference>
<evidence type="ECO:0000313" key="2">
    <source>
        <dbReference type="Proteomes" id="UP000185596"/>
    </source>
</evidence>
<gene>
    <name evidence="1" type="ORF">BU204_08915</name>
</gene>
<evidence type="ECO:0000313" key="1">
    <source>
        <dbReference type="EMBL" id="OLF17921.1"/>
    </source>
</evidence>
<dbReference type="InterPro" id="IPR027417">
    <property type="entry name" value="P-loop_NTPase"/>
</dbReference>
<comment type="caution">
    <text evidence="1">The sequence shown here is derived from an EMBL/GenBank/DDBJ whole genome shotgun (WGS) entry which is preliminary data.</text>
</comment>
<dbReference type="InterPro" id="IPR036388">
    <property type="entry name" value="WH-like_DNA-bd_sf"/>
</dbReference>
<dbReference type="SUPFAM" id="SSF46785">
    <property type="entry name" value="Winged helix' DNA-binding domain"/>
    <property type="match status" value="1"/>
</dbReference>
<dbReference type="EMBL" id="MSIE01000013">
    <property type="protein sequence ID" value="OLF17921.1"/>
    <property type="molecule type" value="Genomic_DNA"/>
</dbReference>
<dbReference type="SUPFAM" id="SSF52540">
    <property type="entry name" value="P-loop containing nucleoside triphosphate hydrolases"/>
    <property type="match status" value="1"/>
</dbReference>
<dbReference type="AlphaFoldDB" id="A0A1Q8CU83"/>
<dbReference type="InterPro" id="IPR036390">
    <property type="entry name" value="WH_DNA-bd_sf"/>
</dbReference>
<dbReference type="STRING" id="1912961.BU204_08915"/>
<keyword evidence="2" id="KW-1185">Reference proteome</keyword>
<evidence type="ECO:0008006" key="3">
    <source>
        <dbReference type="Google" id="ProtNLM"/>
    </source>
</evidence>
<reference evidence="1 2" key="1">
    <citation type="submission" date="2016-12" db="EMBL/GenBank/DDBJ databases">
        <title>The draft genome sequence of Actinophytocola sp. 11-183.</title>
        <authorList>
            <person name="Wang W."/>
            <person name="Yuan L."/>
        </authorList>
    </citation>
    <scope>NUCLEOTIDE SEQUENCE [LARGE SCALE GENOMIC DNA]</scope>
    <source>
        <strain evidence="1 2">11-183</strain>
    </source>
</reference>
<dbReference type="Gene3D" id="1.10.10.10">
    <property type="entry name" value="Winged helix-like DNA-binding domain superfamily/Winged helix DNA-binding domain"/>
    <property type="match status" value="1"/>
</dbReference>